<dbReference type="EMBL" id="GGFK01014698">
    <property type="protein sequence ID" value="MBW48019.1"/>
    <property type="molecule type" value="Transcribed_RNA"/>
</dbReference>
<feature type="chain" id="PRO_5014811514" evidence="1">
    <location>
        <begin position="19"/>
        <end position="79"/>
    </location>
</feature>
<protein>
    <submittedName>
        <fullName evidence="2">Putative secreted protein</fullName>
    </submittedName>
</protein>
<evidence type="ECO:0000313" key="2">
    <source>
        <dbReference type="EMBL" id="MBW48019.1"/>
    </source>
</evidence>
<accession>A0A2M4B4Q1</accession>
<evidence type="ECO:0000256" key="1">
    <source>
        <dbReference type="SAM" id="SignalP"/>
    </source>
</evidence>
<feature type="signal peptide" evidence="1">
    <location>
        <begin position="1"/>
        <end position="18"/>
    </location>
</feature>
<keyword evidence="1" id="KW-0732">Signal</keyword>
<reference evidence="2" key="1">
    <citation type="submission" date="2018-01" db="EMBL/GenBank/DDBJ databases">
        <title>An insight into the sialome of Amazonian anophelines.</title>
        <authorList>
            <person name="Ribeiro J.M."/>
            <person name="Scarpassa V."/>
            <person name="Calvo E."/>
        </authorList>
    </citation>
    <scope>NUCLEOTIDE SEQUENCE</scope>
    <source>
        <tissue evidence="2">Salivary glands</tissue>
    </source>
</reference>
<dbReference type="AlphaFoldDB" id="A0A2M4B4Q1"/>
<organism evidence="2">
    <name type="scientific">Anopheles triannulatus</name>
    <dbReference type="NCBI Taxonomy" id="58253"/>
    <lineage>
        <taxon>Eukaryota</taxon>
        <taxon>Metazoa</taxon>
        <taxon>Ecdysozoa</taxon>
        <taxon>Arthropoda</taxon>
        <taxon>Hexapoda</taxon>
        <taxon>Insecta</taxon>
        <taxon>Pterygota</taxon>
        <taxon>Neoptera</taxon>
        <taxon>Endopterygota</taxon>
        <taxon>Diptera</taxon>
        <taxon>Nematocera</taxon>
        <taxon>Culicoidea</taxon>
        <taxon>Culicidae</taxon>
        <taxon>Anophelinae</taxon>
        <taxon>Anopheles</taxon>
    </lineage>
</organism>
<sequence>MVSLLACLLSTLVFRTFPSRLGVSSLSVFAYSFFPSFVRSTIRNVAAPLLQSKLLIQFQDAREYGRFLGRSINAFSNKK</sequence>
<name>A0A2M4B4Q1_9DIPT</name>
<proteinExistence type="predicted"/>